<feature type="transmembrane region" description="Helical" evidence="4">
    <location>
        <begin position="164"/>
        <end position="182"/>
    </location>
</feature>
<keyword evidence="4" id="KW-1133">Transmembrane helix</keyword>
<evidence type="ECO:0000256" key="4">
    <source>
        <dbReference type="SAM" id="Phobius"/>
    </source>
</evidence>
<evidence type="ECO:0000256" key="2">
    <source>
        <dbReference type="ARBA" id="ARBA00012438"/>
    </source>
</evidence>
<gene>
    <name evidence="6" type="primary">prsK</name>
    <name evidence="6" type="ORF">ACFOMD_12935</name>
</gene>
<dbReference type="SUPFAM" id="SSF55781">
    <property type="entry name" value="GAF domain-like"/>
    <property type="match status" value="1"/>
</dbReference>
<dbReference type="InterPro" id="IPR003018">
    <property type="entry name" value="GAF"/>
</dbReference>
<dbReference type="Gene3D" id="3.30.450.40">
    <property type="match status" value="1"/>
</dbReference>
<dbReference type="Pfam" id="PF01590">
    <property type="entry name" value="GAF"/>
    <property type="match status" value="1"/>
</dbReference>
<feature type="transmembrane region" description="Helical" evidence="4">
    <location>
        <begin position="260"/>
        <end position="282"/>
    </location>
</feature>
<dbReference type="PROSITE" id="PS50109">
    <property type="entry name" value="HIS_KIN"/>
    <property type="match status" value="1"/>
</dbReference>
<dbReference type="PRINTS" id="PR00344">
    <property type="entry name" value="BCTRLSENSOR"/>
</dbReference>
<feature type="domain" description="Histidine kinase" evidence="5">
    <location>
        <begin position="480"/>
        <end position="684"/>
    </location>
</feature>
<keyword evidence="6" id="KW-0418">Kinase</keyword>
<feature type="transmembrane region" description="Helical" evidence="4">
    <location>
        <begin position="194"/>
        <end position="214"/>
    </location>
</feature>
<evidence type="ECO:0000313" key="7">
    <source>
        <dbReference type="Proteomes" id="UP001595615"/>
    </source>
</evidence>
<keyword evidence="7" id="KW-1185">Reference proteome</keyword>
<dbReference type="InterPro" id="IPR005467">
    <property type="entry name" value="His_kinase_dom"/>
</dbReference>
<dbReference type="SUPFAM" id="SSF55874">
    <property type="entry name" value="ATPase domain of HSP90 chaperone/DNA topoisomerase II/histidine kinase"/>
    <property type="match status" value="1"/>
</dbReference>
<dbReference type="EC" id="2.7.13.3" evidence="2"/>
<dbReference type="PANTHER" id="PTHR43547:SF2">
    <property type="entry name" value="HYBRID SIGNAL TRANSDUCTION HISTIDINE KINASE C"/>
    <property type="match status" value="1"/>
</dbReference>
<dbReference type="InterPro" id="IPR003594">
    <property type="entry name" value="HATPase_dom"/>
</dbReference>
<dbReference type="EMBL" id="JBHRXV010000011">
    <property type="protein sequence ID" value="MFC3713483.1"/>
    <property type="molecule type" value="Genomic_DNA"/>
</dbReference>
<proteinExistence type="predicted"/>
<keyword evidence="6" id="KW-0808">Transferase</keyword>
<dbReference type="InterPro" id="IPR036890">
    <property type="entry name" value="HATPase_C_sf"/>
</dbReference>
<comment type="catalytic activity">
    <reaction evidence="1">
        <text>ATP + protein L-histidine = ADP + protein N-phospho-L-histidine.</text>
        <dbReference type="EC" id="2.7.13.3"/>
    </reaction>
</comment>
<protein>
    <recommendedName>
        <fullName evidence="2">histidine kinase</fullName>
        <ecNumber evidence="2">2.7.13.3</ecNumber>
    </recommendedName>
</protein>
<feature type="transmembrane region" description="Helical" evidence="4">
    <location>
        <begin position="32"/>
        <end position="54"/>
    </location>
</feature>
<keyword evidence="4" id="KW-0812">Transmembrane</keyword>
<dbReference type="Pfam" id="PF02518">
    <property type="entry name" value="HATPase_c"/>
    <property type="match status" value="1"/>
</dbReference>
<feature type="transmembrane region" description="Helical" evidence="4">
    <location>
        <begin position="95"/>
        <end position="116"/>
    </location>
</feature>
<dbReference type="PANTHER" id="PTHR43547">
    <property type="entry name" value="TWO-COMPONENT HISTIDINE KINASE"/>
    <property type="match status" value="1"/>
</dbReference>
<evidence type="ECO:0000259" key="5">
    <source>
        <dbReference type="PROSITE" id="PS50109"/>
    </source>
</evidence>
<sequence length="692" mass="75170">MDQVGFVSHLIACVGFGALAAVLLVRRDQSIASLWLIAAATMTAVWAGAVGLASRYGGDYLVLVSPGETLRSAAWLAFLVSLLSRSWRLEQRMSSSFVIAVAMGFTITAQLAIDFADDLTGTPTSAGVAYLFLLSRLAVAIGGLVLVHNLYINTADANRWSIRLLCIGLAFLFGYDLNMYTLRFLSGTVSWDLFAVRGFANVLVVPLIALSASRNRLWNLQVSRQVVFHTLSLIGIGGYLIVMAVAAWALRLLGGDWGKLLQIGFLVATMILAAVVVFSGRFRASARVWINKHFFAYKYDYRQEWLRLIGTVSRSGPGFGGLAERVIQGVCDIVDSPGGALYVPGEDGGFELAARWNYRNLVTGRVDADNGLLRYLGDRGRIVDVEELRSGGGDYGVMNAPDFVLADKQAWLIVPLIHLERLAGFIVIERSRADRELNWEDFDLLRTVGRQAASYIAEAASQAALSEAQKFDEFNRRFAFIMHDIKNLVSQLSLVARNAERHADNPDFRADMVATLQSSVGKMNDLLARLAQHNSGKVDETATVDVSAVVRGVVETKTRAHAALSLTAGPLPLQVVGDAGRLEQVFTHLIQNAIDASEPAAPVAVSLRKDGGMARVDIADEGVGMSPAFVRNQLFKPFRSTKADGFGIGAYEAREIVRALGGRLDVVSREGEGTLFSVLLPLAADVDERKRA</sequence>
<feature type="transmembrane region" description="Helical" evidence="4">
    <location>
        <begin position="226"/>
        <end position="248"/>
    </location>
</feature>
<dbReference type="SMART" id="SM00065">
    <property type="entry name" value="GAF"/>
    <property type="match status" value="1"/>
</dbReference>
<feature type="transmembrane region" description="Helical" evidence="4">
    <location>
        <begin position="6"/>
        <end position="25"/>
    </location>
</feature>
<dbReference type="RefSeq" id="WP_380862020.1">
    <property type="nucleotide sequence ID" value="NZ_JBHRXV010000011.1"/>
</dbReference>
<dbReference type="SMART" id="SM00387">
    <property type="entry name" value="HATPase_c"/>
    <property type="match status" value="1"/>
</dbReference>
<dbReference type="Gene3D" id="3.30.565.10">
    <property type="entry name" value="Histidine kinase-like ATPase, C-terminal domain"/>
    <property type="match status" value="1"/>
</dbReference>
<evidence type="ECO:0000313" key="6">
    <source>
        <dbReference type="EMBL" id="MFC3713483.1"/>
    </source>
</evidence>
<feature type="transmembrane region" description="Helical" evidence="4">
    <location>
        <begin position="128"/>
        <end position="152"/>
    </location>
</feature>
<dbReference type="InterPro" id="IPR029016">
    <property type="entry name" value="GAF-like_dom_sf"/>
</dbReference>
<reference evidence="7" key="1">
    <citation type="journal article" date="2019" name="Int. J. Syst. Evol. Microbiol.">
        <title>The Global Catalogue of Microorganisms (GCM) 10K type strain sequencing project: providing services to taxonomists for standard genome sequencing and annotation.</title>
        <authorList>
            <consortium name="The Broad Institute Genomics Platform"/>
            <consortium name="The Broad Institute Genome Sequencing Center for Infectious Disease"/>
            <person name="Wu L."/>
            <person name="Ma J."/>
        </authorList>
    </citation>
    <scope>NUCLEOTIDE SEQUENCE [LARGE SCALE GENOMIC DNA]</scope>
    <source>
        <strain evidence="7">KCTC 42644</strain>
    </source>
</reference>
<accession>A0ABV7XEI1</accession>
<keyword evidence="3" id="KW-0597">Phosphoprotein</keyword>
<feature type="transmembrane region" description="Helical" evidence="4">
    <location>
        <begin position="60"/>
        <end position="83"/>
    </location>
</feature>
<comment type="caution">
    <text evidence="6">The sequence shown here is derived from an EMBL/GenBank/DDBJ whole genome shotgun (WGS) entry which is preliminary data.</text>
</comment>
<name>A0ABV7XEI1_9SPHN</name>
<dbReference type="Proteomes" id="UP001595615">
    <property type="component" value="Unassembled WGS sequence"/>
</dbReference>
<keyword evidence="4" id="KW-0472">Membrane</keyword>
<evidence type="ECO:0000256" key="1">
    <source>
        <dbReference type="ARBA" id="ARBA00000085"/>
    </source>
</evidence>
<dbReference type="GO" id="GO:0004673">
    <property type="term" value="F:protein histidine kinase activity"/>
    <property type="evidence" value="ECO:0007669"/>
    <property type="project" value="UniProtKB-EC"/>
</dbReference>
<dbReference type="InterPro" id="IPR014265">
    <property type="entry name" value="XrtA/PrsK"/>
</dbReference>
<organism evidence="6 7">
    <name type="scientific">Sphingoaurantiacus capsulatus</name>
    <dbReference type="NCBI Taxonomy" id="1771310"/>
    <lineage>
        <taxon>Bacteria</taxon>
        <taxon>Pseudomonadati</taxon>
        <taxon>Pseudomonadota</taxon>
        <taxon>Alphaproteobacteria</taxon>
        <taxon>Sphingomonadales</taxon>
        <taxon>Sphingosinicellaceae</taxon>
        <taxon>Sphingoaurantiacus</taxon>
    </lineage>
</organism>
<evidence type="ECO:0000256" key="3">
    <source>
        <dbReference type="ARBA" id="ARBA00022553"/>
    </source>
</evidence>
<dbReference type="NCBIfam" id="TIGR02916">
    <property type="entry name" value="PEP_his_kin"/>
    <property type="match status" value="1"/>
</dbReference>
<dbReference type="InterPro" id="IPR004358">
    <property type="entry name" value="Sig_transdc_His_kin-like_C"/>
</dbReference>